<feature type="transmembrane region" description="Helical" evidence="8">
    <location>
        <begin position="137"/>
        <end position="158"/>
    </location>
</feature>
<dbReference type="Pfam" id="PF13520">
    <property type="entry name" value="AA_permease_2"/>
    <property type="match status" value="1"/>
</dbReference>
<dbReference type="FunFam" id="1.20.1740.10:FF:000003">
    <property type="entry name" value="Y+L amino acid transporter 1 isoform X1"/>
    <property type="match status" value="1"/>
</dbReference>
<sequence length="479" mass="51940">MTTDKIVNHTDIKLQKSIGVFQGMCIIIGIIIGSGIFVSPIGVLKYTNSVGMSMILWVLCGLFSALGSIVYAELGVTIPKSGGEYIYILESFGPLSAFICMWITFVTIGGVSLAANSLIFAQYILQPLFASCDIPNSALILVGLLGLASIAAINCYSVKWATRATVFFTISKVLALLIIIVIGFYKLFRGNVLSFTDPFADSNTSPGSLALAFYQGFWAYAGWNYLNFLTSEMINPARNLPIAIIGSLTIVTVIYVTTNIAYLAVLSPREMLEISSKSVAVAVVFADQTMGMFSCLMPIFVGASVFGSMNGEFLSVSRLTYTAAGQGHLPESLAMVSIKYLTPMPAVIFLAALSVVFTFTPSISYLIELAGFSFCVISGMAVSCLIYLRIKCPNLPRSFKLPLVLPIMFLLLDLFIGILTVYEKPTDSLIGVAIIALGIPIYIIFVVWKSKPKSVTNLTESLTIYIQKTFLVVPEEKEN</sequence>
<keyword evidence="7 8" id="KW-0472">Membrane</keyword>
<evidence type="ECO:0000256" key="4">
    <source>
        <dbReference type="ARBA" id="ARBA00022475"/>
    </source>
</evidence>
<feature type="transmembrane region" description="Helical" evidence="8">
    <location>
        <begin position="95"/>
        <end position="125"/>
    </location>
</feature>
<dbReference type="EMBL" id="KT163502">
    <property type="protein sequence ID" value="AKN21452.1"/>
    <property type="molecule type" value="mRNA"/>
</dbReference>
<feature type="transmembrane region" description="Helical" evidence="8">
    <location>
        <begin position="428"/>
        <end position="448"/>
    </location>
</feature>
<evidence type="ECO:0000256" key="6">
    <source>
        <dbReference type="ARBA" id="ARBA00022989"/>
    </source>
</evidence>
<gene>
    <name evidence="9" type="primary">slc7a-8</name>
</gene>
<dbReference type="GO" id="GO:0005886">
    <property type="term" value="C:plasma membrane"/>
    <property type="evidence" value="ECO:0007669"/>
    <property type="project" value="UniProtKB-SubCell"/>
</dbReference>
<keyword evidence="4" id="KW-1003">Cell membrane</keyword>
<dbReference type="InterPro" id="IPR050598">
    <property type="entry name" value="AminoAcid_Transporter"/>
</dbReference>
<feature type="transmembrane region" description="Helical" evidence="8">
    <location>
        <begin position="165"/>
        <end position="188"/>
    </location>
</feature>
<evidence type="ECO:0000256" key="3">
    <source>
        <dbReference type="ARBA" id="ARBA00022448"/>
    </source>
</evidence>
<evidence type="ECO:0000256" key="8">
    <source>
        <dbReference type="SAM" id="Phobius"/>
    </source>
</evidence>
<feature type="transmembrane region" description="Helical" evidence="8">
    <location>
        <begin position="340"/>
        <end position="359"/>
    </location>
</feature>
<evidence type="ECO:0000256" key="5">
    <source>
        <dbReference type="ARBA" id="ARBA00022692"/>
    </source>
</evidence>
<feature type="transmembrane region" description="Helical" evidence="8">
    <location>
        <begin position="240"/>
        <end position="265"/>
    </location>
</feature>
<dbReference type="GO" id="GO:0015179">
    <property type="term" value="F:L-amino acid transmembrane transporter activity"/>
    <property type="evidence" value="ECO:0007669"/>
    <property type="project" value="TreeGrafter"/>
</dbReference>
<proteinExistence type="evidence at transcript level"/>
<evidence type="ECO:0000256" key="7">
    <source>
        <dbReference type="ARBA" id="ARBA00023136"/>
    </source>
</evidence>
<evidence type="ECO:0000256" key="1">
    <source>
        <dbReference type="ARBA" id="ARBA00004651"/>
    </source>
</evidence>
<organism evidence="9">
    <name type="scientific">Schmidtea mediterranea</name>
    <name type="common">Freshwater planarian flatworm</name>
    <dbReference type="NCBI Taxonomy" id="79327"/>
    <lineage>
        <taxon>Eukaryota</taxon>
        <taxon>Metazoa</taxon>
        <taxon>Spiralia</taxon>
        <taxon>Lophotrochozoa</taxon>
        <taxon>Platyhelminthes</taxon>
        <taxon>Rhabditophora</taxon>
        <taxon>Seriata</taxon>
        <taxon>Tricladida</taxon>
        <taxon>Continenticola</taxon>
        <taxon>Geoplanoidea</taxon>
        <taxon>Dugesiidae</taxon>
        <taxon>Schmidtea</taxon>
    </lineage>
</organism>
<feature type="transmembrane region" description="Helical" evidence="8">
    <location>
        <begin position="400"/>
        <end position="422"/>
    </location>
</feature>
<keyword evidence="3" id="KW-0813">Transport</keyword>
<evidence type="ECO:0000313" key="9">
    <source>
        <dbReference type="EMBL" id="AKN21452.1"/>
    </source>
</evidence>
<feature type="transmembrane region" description="Helical" evidence="8">
    <location>
        <begin position="54"/>
        <end position="74"/>
    </location>
</feature>
<name>A0A0H3YF65_SCHMD</name>
<dbReference type="PANTHER" id="PTHR11785:SF528">
    <property type="entry name" value="AMINO ACID TRANSPORTER PROTEIN JHI-21"/>
    <property type="match status" value="1"/>
</dbReference>
<evidence type="ECO:0000256" key="2">
    <source>
        <dbReference type="ARBA" id="ARBA00007040"/>
    </source>
</evidence>
<protein>
    <submittedName>
        <fullName evidence="9">Slc7a-8</fullName>
    </submittedName>
</protein>
<dbReference type="Gene3D" id="1.20.1740.10">
    <property type="entry name" value="Amino acid/polyamine transporter I"/>
    <property type="match status" value="1"/>
</dbReference>
<comment type="similarity">
    <text evidence="2">Belongs to the amino acid-polyamine-organocation (APC) superfamily. L-type amino acid transporter (LAT) (TC 2.A.3.8) family.</text>
</comment>
<dbReference type="OrthoDB" id="3257095at2759"/>
<dbReference type="PANTHER" id="PTHR11785">
    <property type="entry name" value="AMINO ACID TRANSPORTER"/>
    <property type="match status" value="1"/>
</dbReference>
<dbReference type="PIRSF" id="PIRSF006060">
    <property type="entry name" value="AA_transporter"/>
    <property type="match status" value="1"/>
</dbReference>
<feature type="transmembrane region" description="Helical" evidence="8">
    <location>
        <begin position="365"/>
        <end position="388"/>
    </location>
</feature>
<keyword evidence="6 8" id="KW-1133">Transmembrane helix</keyword>
<dbReference type="InterPro" id="IPR002293">
    <property type="entry name" value="AA/rel_permease1"/>
</dbReference>
<accession>A0A0H3YF65</accession>
<keyword evidence="5 8" id="KW-0812">Transmembrane</keyword>
<dbReference type="AlphaFoldDB" id="A0A0H3YF65"/>
<feature type="transmembrane region" description="Helical" evidence="8">
    <location>
        <begin position="20"/>
        <end position="42"/>
    </location>
</feature>
<comment type="subcellular location">
    <subcellularLocation>
        <location evidence="1">Cell membrane</location>
        <topology evidence="1">Multi-pass membrane protein</topology>
    </subcellularLocation>
</comment>
<reference evidence="9" key="1">
    <citation type="journal article" date="2015" name="Elife">
        <title>Stem cells and fluid flow drive cyst formation in an invertebrate excretory organ.</title>
        <authorList>
            <person name="Thi-Kim Vu H."/>
            <person name="Rink J.C."/>
            <person name="McKinney S.A."/>
            <person name="McClain M."/>
            <person name="Lakshmanaperumal N."/>
            <person name="Alexander R."/>
            <person name="Sanchez Alvarado A."/>
        </authorList>
    </citation>
    <scope>NUCLEOTIDE SEQUENCE</scope>
</reference>
<feature type="transmembrane region" description="Helical" evidence="8">
    <location>
        <begin position="285"/>
        <end position="309"/>
    </location>
</feature>
<feature type="transmembrane region" description="Helical" evidence="8">
    <location>
        <begin position="208"/>
        <end position="228"/>
    </location>
</feature>